<dbReference type="Proteomes" id="UP001059380">
    <property type="component" value="Chromosome"/>
</dbReference>
<comment type="subcellular location">
    <subcellularLocation>
        <location evidence="1">Membrane</location>
        <topology evidence="1">Multi-pass membrane protein</topology>
    </subcellularLocation>
</comment>
<evidence type="ECO:0000256" key="1">
    <source>
        <dbReference type="ARBA" id="ARBA00004141"/>
    </source>
</evidence>
<evidence type="ECO:0000256" key="7">
    <source>
        <dbReference type="SAM" id="Phobius"/>
    </source>
</evidence>
<keyword evidence="6 7" id="KW-0472">Membrane</keyword>
<keyword evidence="4 7" id="KW-0812">Transmembrane</keyword>
<gene>
    <name evidence="9" type="ORF">MOP44_05660</name>
</gene>
<dbReference type="KEGG" id="orp:MOP44_05660"/>
<dbReference type="Pfam" id="PF02397">
    <property type="entry name" value="Bac_transf"/>
    <property type="match status" value="1"/>
</dbReference>
<dbReference type="InterPro" id="IPR017475">
    <property type="entry name" value="EPS_sugar_tfrase"/>
</dbReference>
<evidence type="ECO:0000256" key="6">
    <source>
        <dbReference type="ARBA" id="ARBA00023136"/>
    </source>
</evidence>
<dbReference type="NCBIfam" id="TIGR03025">
    <property type="entry name" value="EPS_sugtrans"/>
    <property type="match status" value="1"/>
</dbReference>
<feature type="transmembrane region" description="Helical" evidence="7">
    <location>
        <begin position="107"/>
        <end position="127"/>
    </location>
</feature>
<evidence type="ECO:0000256" key="5">
    <source>
        <dbReference type="ARBA" id="ARBA00022989"/>
    </source>
</evidence>
<keyword evidence="5 7" id="KW-1133">Transmembrane helix</keyword>
<dbReference type="InterPro" id="IPR003362">
    <property type="entry name" value="Bact_transf"/>
</dbReference>
<evidence type="ECO:0000313" key="9">
    <source>
        <dbReference type="EMBL" id="UWZ85425.1"/>
    </source>
</evidence>
<dbReference type="AlphaFoldDB" id="A0A9J7BS69"/>
<evidence type="ECO:0000259" key="8">
    <source>
        <dbReference type="Pfam" id="PF02397"/>
    </source>
</evidence>
<dbReference type="PANTHER" id="PTHR30576:SF10">
    <property type="entry name" value="SLL5057 PROTEIN"/>
    <property type="match status" value="1"/>
</dbReference>
<reference evidence="9" key="1">
    <citation type="submission" date="2021-04" db="EMBL/GenBank/DDBJ databases">
        <title>Phylogenetic analysis of Acidobacteriaceae.</title>
        <authorList>
            <person name="Qiu L."/>
            <person name="Zhang Q."/>
        </authorList>
    </citation>
    <scope>NUCLEOTIDE SEQUENCE</scope>
    <source>
        <strain evidence="9">DSM 25168</strain>
    </source>
</reference>
<dbReference type="GO" id="GO:0016020">
    <property type="term" value="C:membrane"/>
    <property type="evidence" value="ECO:0007669"/>
    <property type="project" value="UniProtKB-SubCell"/>
</dbReference>
<evidence type="ECO:0000256" key="4">
    <source>
        <dbReference type="ARBA" id="ARBA00022692"/>
    </source>
</evidence>
<organism evidence="9 10">
    <name type="scientific">Occallatibacter riparius</name>
    <dbReference type="NCBI Taxonomy" id="1002689"/>
    <lineage>
        <taxon>Bacteria</taxon>
        <taxon>Pseudomonadati</taxon>
        <taxon>Acidobacteriota</taxon>
        <taxon>Terriglobia</taxon>
        <taxon>Terriglobales</taxon>
        <taxon>Acidobacteriaceae</taxon>
        <taxon>Occallatibacter</taxon>
    </lineage>
</organism>
<dbReference type="PANTHER" id="PTHR30576">
    <property type="entry name" value="COLANIC BIOSYNTHESIS UDP-GLUCOSE LIPID CARRIER TRANSFERASE"/>
    <property type="match status" value="1"/>
</dbReference>
<keyword evidence="3 9" id="KW-0808">Transferase</keyword>
<keyword evidence="10" id="KW-1185">Reference proteome</keyword>
<dbReference type="Pfam" id="PF13727">
    <property type="entry name" value="CoA_binding_3"/>
    <property type="match status" value="1"/>
</dbReference>
<dbReference type="GO" id="GO:0016780">
    <property type="term" value="F:phosphotransferase activity, for other substituted phosphate groups"/>
    <property type="evidence" value="ECO:0007669"/>
    <property type="project" value="TreeGrafter"/>
</dbReference>
<name>A0A9J7BS69_9BACT</name>
<protein>
    <submittedName>
        <fullName evidence="9">Sugar transferase</fullName>
    </submittedName>
</protein>
<evidence type="ECO:0000256" key="2">
    <source>
        <dbReference type="ARBA" id="ARBA00006464"/>
    </source>
</evidence>
<dbReference type="RefSeq" id="WP_260794953.1">
    <property type="nucleotide sequence ID" value="NZ_CP093313.1"/>
</dbReference>
<evidence type="ECO:0000313" key="10">
    <source>
        <dbReference type="Proteomes" id="UP001059380"/>
    </source>
</evidence>
<feature type="transmembrane region" description="Helical" evidence="7">
    <location>
        <begin position="280"/>
        <end position="301"/>
    </location>
</feature>
<dbReference type="Gene3D" id="3.40.50.720">
    <property type="entry name" value="NAD(P)-binding Rossmann-like Domain"/>
    <property type="match status" value="1"/>
</dbReference>
<feature type="transmembrane region" description="Helical" evidence="7">
    <location>
        <begin position="37"/>
        <end position="59"/>
    </location>
</feature>
<proteinExistence type="inferred from homology"/>
<feature type="transmembrane region" description="Helical" evidence="7">
    <location>
        <begin position="80"/>
        <end position="101"/>
    </location>
</feature>
<dbReference type="EMBL" id="CP093313">
    <property type="protein sequence ID" value="UWZ85425.1"/>
    <property type="molecule type" value="Genomic_DNA"/>
</dbReference>
<comment type="similarity">
    <text evidence="2">Belongs to the bacterial sugar transferase family.</text>
</comment>
<accession>A0A9J7BS69</accession>
<feature type="domain" description="Bacterial sugar transferase" evidence="8">
    <location>
        <begin position="275"/>
        <end position="462"/>
    </location>
</feature>
<sequence>MLWDGLTVVAATVLATIFELHIGLIPGAKHFWKGTLIPGGSFGLLMTLLCGFTLALLYISHRLSLYSPHRIHNFLHEQRLAVQACLTAGLMLTAAIYLLHAPEIPRSIVLITIALVTASVSIRRMLFRYLQYRQFVRGVGVRHILIAGTGPEAHELRHHVETVRNLGYAFKGFVEVPGPGYRSPLTTPGEVVADLDSLFDYARKHFVDEIFFTTPLERSDMQEVLLKARETGIDVRVLPHTFGGLALNCPIEYVGQFPTIPLHRGDLPEMALMLKRVVDLIFSSLILLLMSPLLIALAVLIKLGSPGPIFYLSDRIGKRGRVFKCIKFRTMVADADRKRAEIMHLNERDGVLFKVTNDPRITPIGRILRKYSLDELPQFFNVLKGDMSIVGPRPPIGSEVRQYKLDHLRRLDVMPGITGLWQVHARQDPSFDSYISLDLAYVENWNIWLDLKIILRTITVVFAGTGS</sequence>
<evidence type="ECO:0000256" key="3">
    <source>
        <dbReference type="ARBA" id="ARBA00022679"/>
    </source>
</evidence>